<evidence type="ECO:0000313" key="3">
    <source>
        <dbReference type="EMBL" id="SDM97849.1"/>
    </source>
</evidence>
<dbReference type="Pfam" id="PF18912">
    <property type="entry name" value="DZR_2"/>
    <property type="match status" value="1"/>
</dbReference>
<proteinExistence type="inferred from homology"/>
<dbReference type="Proteomes" id="UP000187651">
    <property type="component" value="Unassembled WGS sequence"/>
</dbReference>
<accession>A0A1G9XLY4</accession>
<dbReference type="InterPro" id="IPR051910">
    <property type="entry name" value="ComF/GntX_DNA_util-trans"/>
</dbReference>
<dbReference type="InterPro" id="IPR000836">
    <property type="entry name" value="PRTase_dom"/>
</dbReference>
<feature type="domain" description="Double zinc ribbon" evidence="2">
    <location>
        <begin position="18"/>
        <end position="79"/>
    </location>
</feature>
<dbReference type="CDD" id="cd06223">
    <property type="entry name" value="PRTases_typeI"/>
    <property type="match status" value="1"/>
</dbReference>
<gene>
    <name evidence="3" type="ORF">SAMN05216544_1560</name>
</gene>
<dbReference type="PANTHER" id="PTHR47505:SF1">
    <property type="entry name" value="DNA UTILIZATION PROTEIN YHGH"/>
    <property type="match status" value="1"/>
</dbReference>
<organism evidence="3 4">
    <name type="scientific">Lachnospira pectinoschiza</name>
    <dbReference type="NCBI Taxonomy" id="28052"/>
    <lineage>
        <taxon>Bacteria</taxon>
        <taxon>Bacillati</taxon>
        <taxon>Bacillota</taxon>
        <taxon>Clostridia</taxon>
        <taxon>Lachnospirales</taxon>
        <taxon>Lachnospiraceae</taxon>
        <taxon>Lachnospira</taxon>
    </lineage>
</organism>
<dbReference type="PANTHER" id="PTHR47505">
    <property type="entry name" value="DNA UTILIZATION PROTEIN YHGH"/>
    <property type="match status" value="1"/>
</dbReference>
<keyword evidence="4" id="KW-1185">Reference proteome</keyword>
<dbReference type="EMBL" id="FNHZ01000004">
    <property type="protein sequence ID" value="SDM97849.1"/>
    <property type="molecule type" value="Genomic_DNA"/>
</dbReference>
<name>A0A1G9XLY4_9FIRM</name>
<sequence>MLKTKKNMLIRDKFLEGLVDIFYPPACPICLRPRPIVEGRRENICKICRKKAPYITGPSCFKCGKPLDNTDSEFCKDCLENPHVFKKSMAVFEYTDSVSKSIYEFKYYNKREFGKVFASELVLRLEDEIRKFDPDVIVPVPISKERRKFRGFNQAEILAKNMAKGLNIPYDENLIYRVKNTIPMKKLSNTNRIKNLENAFQVSRNVVRYNKVIVVDDIYTTGATLDAITKELKRFKDLEVVGIVICVGQGF</sequence>
<dbReference type="RefSeq" id="WP_083330310.1">
    <property type="nucleotide sequence ID" value="NZ_FNHZ01000004.1"/>
</dbReference>
<dbReference type="Gene3D" id="3.40.50.2020">
    <property type="match status" value="1"/>
</dbReference>
<evidence type="ECO:0000259" key="2">
    <source>
        <dbReference type="Pfam" id="PF18912"/>
    </source>
</evidence>
<reference evidence="4" key="1">
    <citation type="submission" date="2016-10" db="EMBL/GenBank/DDBJ databases">
        <authorList>
            <person name="Varghese N."/>
            <person name="Submissions S."/>
        </authorList>
    </citation>
    <scope>NUCLEOTIDE SEQUENCE [LARGE SCALE GENOMIC DNA]</scope>
    <source>
        <strain evidence="4">M83</strain>
    </source>
</reference>
<dbReference type="InterPro" id="IPR029057">
    <property type="entry name" value="PRTase-like"/>
</dbReference>
<dbReference type="AlphaFoldDB" id="A0A1G9XLY4"/>
<dbReference type="OrthoDB" id="9779910at2"/>
<dbReference type="SUPFAM" id="SSF53271">
    <property type="entry name" value="PRTase-like"/>
    <property type="match status" value="1"/>
</dbReference>
<comment type="similarity">
    <text evidence="1">Belongs to the ComF/GntX family.</text>
</comment>
<protein>
    <submittedName>
        <fullName evidence="3">ComF family protein</fullName>
    </submittedName>
</protein>
<evidence type="ECO:0000256" key="1">
    <source>
        <dbReference type="ARBA" id="ARBA00008007"/>
    </source>
</evidence>
<evidence type="ECO:0000313" key="4">
    <source>
        <dbReference type="Proteomes" id="UP000187651"/>
    </source>
</evidence>
<dbReference type="InterPro" id="IPR044005">
    <property type="entry name" value="DZR_2"/>
</dbReference>